<dbReference type="InterPro" id="IPR015422">
    <property type="entry name" value="PyrdxlP-dep_Trfase_small"/>
</dbReference>
<dbReference type="PANTHER" id="PTHR30244:SF9">
    <property type="entry name" value="PROTEIN RV3402C"/>
    <property type="match status" value="1"/>
</dbReference>
<evidence type="ECO:0000256" key="1">
    <source>
        <dbReference type="ARBA" id="ARBA00022898"/>
    </source>
</evidence>
<dbReference type="InterPro" id="IPR015421">
    <property type="entry name" value="PyrdxlP-dep_Trfase_major"/>
</dbReference>
<evidence type="ECO:0000256" key="2">
    <source>
        <dbReference type="ARBA" id="ARBA00037999"/>
    </source>
</evidence>
<accession>A0ABR7BPF3</accession>
<dbReference type="SUPFAM" id="SSF53383">
    <property type="entry name" value="PLP-dependent transferases"/>
    <property type="match status" value="1"/>
</dbReference>
<dbReference type="EMBL" id="JACOOA010000001">
    <property type="protein sequence ID" value="MBC5583490.1"/>
    <property type="molecule type" value="Genomic_DNA"/>
</dbReference>
<keyword evidence="1 3" id="KW-0663">Pyridoxal phosphate</keyword>
<keyword evidence="4" id="KW-0808">Transferase</keyword>
<sequence>MDKRKIFVTHSSMPLLEEYIEEIAPLWESHWLTNRGAKHLQLETDLLHYLGAKNISLFTNGHAALECLLEAMHLEGEIITTPFTFASTTHAIVRRGLTPVFADINRDDYTIDPASVESLVTSRTCAIMPVHVYGNLCDTEAIGRIADRYGLKVIYDAAHAFGVKRNGVPVSEFGDASMFSFHATKVFNTIEGGAVVYSDAALSDMLERCKNFGLADSETVDFVGTNAKMNEFSAAMGLCNLRHVDSEIAKRRLVVERYNERLSRVEGVRLCSIPMGVKHNYAYMPIVIEDQFGISRDDLASALANEGIFARKYFFPLITDFDCYRESYDSRATPIARDVSSRVLTLPLYADLNLSDVDVICDVISACSR</sequence>
<organism evidence="4 5">
    <name type="scientific">Eggerthella hominis</name>
    <dbReference type="NCBI Taxonomy" id="2763043"/>
    <lineage>
        <taxon>Bacteria</taxon>
        <taxon>Bacillati</taxon>
        <taxon>Actinomycetota</taxon>
        <taxon>Coriobacteriia</taxon>
        <taxon>Eggerthellales</taxon>
        <taxon>Eggerthellaceae</taxon>
        <taxon>Eggerthella</taxon>
    </lineage>
</organism>
<dbReference type="InterPro" id="IPR000653">
    <property type="entry name" value="DegT/StrS_aminotransferase"/>
</dbReference>
<dbReference type="InterPro" id="IPR015424">
    <property type="entry name" value="PyrdxlP-dep_Trfase"/>
</dbReference>
<reference evidence="4 5" key="1">
    <citation type="submission" date="2020-08" db="EMBL/GenBank/DDBJ databases">
        <title>Genome public.</title>
        <authorList>
            <person name="Liu C."/>
            <person name="Sun Q."/>
        </authorList>
    </citation>
    <scope>NUCLEOTIDE SEQUENCE [LARGE SCALE GENOMIC DNA]</scope>
    <source>
        <strain evidence="4 5">NSJ-70</strain>
    </source>
</reference>
<gene>
    <name evidence="4" type="ORF">H8S61_04685</name>
</gene>
<comment type="similarity">
    <text evidence="2 3">Belongs to the DegT/DnrJ/EryC1 family.</text>
</comment>
<evidence type="ECO:0000313" key="5">
    <source>
        <dbReference type="Proteomes" id="UP000622448"/>
    </source>
</evidence>
<protein>
    <submittedName>
        <fullName evidence="4">DegT/DnrJ/EryC1/StrS family aminotransferase</fullName>
    </submittedName>
</protein>
<keyword evidence="5" id="KW-1185">Reference proteome</keyword>
<dbReference type="GO" id="GO:0008483">
    <property type="term" value="F:transaminase activity"/>
    <property type="evidence" value="ECO:0007669"/>
    <property type="project" value="UniProtKB-KW"/>
</dbReference>
<dbReference type="Proteomes" id="UP000622448">
    <property type="component" value="Unassembled WGS sequence"/>
</dbReference>
<dbReference type="PANTHER" id="PTHR30244">
    <property type="entry name" value="TRANSAMINASE"/>
    <property type="match status" value="1"/>
</dbReference>
<comment type="caution">
    <text evidence="4">The sequence shown here is derived from an EMBL/GenBank/DDBJ whole genome shotgun (WGS) entry which is preliminary data.</text>
</comment>
<evidence type="ECO:0000313" key="4">
    <source>
        <dbReference type="EMBL" id="MBC5583490.1"/>
    </source>
</evidence>
<dbReference type="Gene3D" id="3.40.640.10">
    <property type="entry name" value="Type I PLP-dependent aspartate aminotransferase-like (Major domain)"/>
    <property type="match status" value="1"/>
</dbReference>
<proteinExistence type="inferred from homology"/>
<evidence type="ECO:0000256" key="3">
    <source>
        <dbReference type="RuleBase" id="RU004508"/>
    </source>
</evidence>
<name>A0ABR7BPF3_9ACTN</name>
<dbReference type="RefSeq" id="WP_186938103.1">
    <property type="nucleotide sequence ID" value="NZ_JACOOA010000001.1"/>
</dbReference>
<dbReference type="Pfam" id="PF01041">
    <property type="entry name" value="DegT_DnrJ_EryC1"/>
    <property type="match status" value="1"/>
</dbReference>
<keyword evidence="4" id="KW-0032">Aminotransferase</keyword>
<dbReference type="Gene3D" id="3.90.1150.10">
    <property type="entry name" value="Aspartate Aminotransferase, domain 1"/>
    <property type="match status" value="1"/>
</dbReference>
<dbReference type="PIRSF" id="PIRSF000390">
    <property type="entry name" value="PLP_StrS"/>
    <property type="match status" value="1"/>
</dbReference>
<dbReference type="CDD" id="cd00616">
    <property type="entry name" value="AHBA_syn"/>
    <property type="match status" value="1"/>
</dbReference>